<dbReference type="GO" id="GO:0043565">
    <property type="term" value="F:sequence-specific DNA binding"/>
    <property type="evidence" value="ECO:0007669"/>
    <property type="project" value="TreeGrafter"/>
</dbReference>
<dbReference type="CDD" id="cd08479">
    <property type="entry name" value="PBP2_CrgA_like_9"/>
    <property type="match status" value="1"/>
</dbReference>
<keyword evidence="4" id="KW-0804">Transcription</keyword>
<protein>
    <submittedName>
        <fullName evidence="6">LysR family transcriptional regulator</fullName>
    </submittedName>
</protein>
<organism evidence="6 7">
    <name type="scientific">Bordetella bronchialis</name>
    <dbReference type="NCBI Taxonomy" id="463025"/>
    <lineage>
        <taxon>Bacteria</taxon>
        <taxon>Pseudomonadati</taxon>
        <taxon>Pseudomonadota</taxon>
        <taxon>Betaproteobacteria</taxon>
        <taxon>Burkholderiales</taxon>
        <taxon>Alcaligenaceae</taxon>
        <taxon>Bordetella</taxon>
    </lineage>
</organism>
<evidence type="ECO:0000256" key="2">
    <source>
        <dbReference type="ARBA" id="ARBA00023015"/>
    </source>
</evidence>
<dbReference type="InterPro" id="IPR058163">
    <property type="entry name" value="LysR-type_TF_proteobact-type"/>
</dbReference>
<dbReference type="AlphaFoldDB" id="A0A193G4Q5"/>
<dbReference type="Gene3D" id="3.40.190.290">
    <property type="match status" value="1"/>
</dbReference>
<reference evidence="6 7" key="1">
    <citation type="submission" date="2016-06" db="EMBL/GenBank/DDBJ databases">
        <title>Complete genome sequences of Bordetella bronchialis and Bordetella flabilis.</title>
        <authorList>
            <person name="LiPuma J.J."/>
            <person name="Spilker T."/>
        </authorList>
    </citation>
    <scope>NUCLEOTIDE SEQUENCE [LARGE SCALE GENOMIC DNA]</scope>
    <source>
        <strain evidence="6 7">AU17976</strain>
    </source>
</reference>
<evidence type="ECO:0000256" key="1">
    <source>
        <dbReference type="ARBA" id="ARBA00009437"/>
    </source>
</evidence>
<dbReference type="Pfam" id="PF00126">
    <property type="entry name" value="HTH_1"/>
    <property type="match status" value="1"/>
</dbReference>
<accession>A0A193G4Q5</accession>
<sequence length="307" mass="33963">MDALSELAFFAMLARHGSLAATARELGLTPAAVSARLAKLERRLGARLLHRTTRRVTVTEEGELYLAEGARILGDLGALERRIAGNRAQPRGLLRVNATFGFGRRHIVPAVADFVRRYPEVEVQMRLTDRPLPLRDEGFDVGIRFGDIPDTRLTARRIAANRRLLCAAPAYLKAHGTPQSPRELQAHACLVVRENDAAYGTWHLQSGRRTEAVKVRGPLSSNDGESVLQWALDGHGIVLRSEWEVAACLRAGTLRALLPGWAAPPADIHALYAERANLPAKVSAFVDFLLDRYAGQRRRPARNELVW</sequence>
<dbReference type="Proteomes" id="UP000092213">
    <property type="component" value="Chromosome"/>
</dbReference>
<dbReference type="InterPro" id="IPR036388">
    <property type="entry name" value="WH-like_DNA-bd_sf"/>
</dbReference>
<dbReference type="PROSITE" id="PS50931">
    <property type="entry name" value="HTH_LYSR"/>
    <property type="match status" value="1"/>
</dbReference>
<evidence type="ECO:0000259" key="5">
    <source>
        <dbReference type="PROSITE" id="PS50931"/>
    </source>
</evidence>
<feature type="domain" description="HTH lysR-type" evidence="5">
    <location>
        <begin position="1"/>
        <end position="59"/>
    </location>
</feature>
<evidence type="ECO:0000313" key="7">
    <source>
        <dbReference type="Proteomes" id="UP000092213"/>
    </source>
</evidence>
<keyword evidence="2" id="KW-0805">Transcription regulation</keyword>
<dbReference type="EMBL" id="CP016171">
    <property type="protein sequence ID" value="ANN74194.1"/>
    <property type="molecule type" value="Genomic_DNA"/>
</dbReference>
<dbReference type="PANTHER" id="PTHR30537:SF5">
    <property type="entry name" value="HTH-TYPE TRANSCRIPTIONAL ACTIVATOR TTDR-RELATED"/>
    <property type="match status" value="1"/>
</dbReference>
<dbReference type="InterPro" id="IPR000847">
    <property type="entry name" value="LysR_HTH_N"/>
</dbReference>
<evidence type="ECO:0000256" key="4">
    <source>
        <dbReference type="ARBA" id="ARBA00023163"/>
    </source>
</evidence>
<dbReference type="PANTHER" id="PTHR30537">
    <property type="entry name" value="HTH-TYPE TRANSCRIPTIONAL REGULATOR"/>
    <property type="match status" value="1"/>
</dbReference>
<dbReference type="FunFam" id="1.10.10.10:FF:000001">
    <property type="entry name" value="LysR family transcriptional regulator"/>
    <property type="match status" value="1"/>
</dbReference>
<evidence type="ECO:0000256" key="3">
    <source>
        <dbReference type="ARBA" id="ARBA00023125"/>
    </source>
</evidence>
<dbReference type="GO" id="GO:0003700">
    <property type="term" value="F:DNA-binding transcription factor activity"/>
    <property type="evidence" value="ECO:0007669"/>
    <property type="project" value="InterPro"/>
</dbReference>
<dbReference type="InterPro" id="IPR005119">
    <property type="entry name" value="LysR_subst-bd"/>
</dbReference>
<gene>
    <name evidence="6" type="ORF">BAU08_25080</name>
</gene>
<dbReference type="GO" id="GO:0006351">
    <property type="term" value="P:DNA-templated transcription"/>
    <property type="evidence" value="ECO:0007669"/>
    <property type="project" value="TreeGrafter"/>
</dbReference>
<dbReference type="SUPFAM" id="SSF53850">
    <property type="entry name" value="Periplasmic binding protein-like II"/>
    <property type="match status" value="1"/>
</dbReference>
<comment type="similarity">
    <text evidence="1">Belongs to the LysR transcriptional regulatory family.</text>
</comment>
<dbReference type="STRING" id="463025.BAU08_25080"/>
<name>A0A193G4Q5_9BORD</name>
<dbReference type="InterPro" id="IPR036390">
    <property type="entry name" value="WH_DNA-bd_sf"/>
</dbReference>
<keyword evidence="3" id="KW-0238">DNA-binding</keyword>
<dbReference type="FunFam" id="3.40.190.290:FF:000001">
    <property type="entry name" value="Transcriptional regulator, LysR family"/>
    <property type="match status" value="1"/>
</dbReference>
<evidence type="ECO:0000313" key="6">
    <source>
        <dbReference type="EMBL" id="ANN74194.1"/>
    </source>
</evidence>
<dbReference type="Pfam" id="PF03466">
    <property type="entry name" value="LysR_substrate"/>
    <property type="match status" value="1"/>
</dbReference>
<dbReference type="Gene3D" id="1.10.10.10">
    <property type="entry name" value="Winged helix-like DNA-binding domain superfamily/Winged helix DNA-binding domain"/>
    <property type="match status" value="1"/>
</dbReference>
<dbReference type="RefSeq" id="WP_066672246.1">
    <property type="nucleotide sequence ID" value="NZ_CP016171.1"/>
</dbReference>
<dbReference type="SUPFAM" id="SSF46785">
    <property type="entry name" value="Winged helix' DNA-binding domain"/>
    <property type="match status" value="1"/>
</dbReference>
<proteinExistence type="inferred from homology"/>